<name>I3XBC0_SINF2</name>
<dbReference type="HOGENOM" id="CLU_3103841_0_0_5"/>
<dbReference type="PATRIC" id="fig|1185652.3.peg.4806"/>
<proteinExistence type="predicted"/>
<protein>
    <submittedName>
        <fullName evidence="1">Uncharacterized protein</fullName>
    </submittedName>
</protein>
<accession>I3XBC0</accession>
<dbReference type="EMBL" id="CP003563">
    <property type="protein sequence ID" value="AFL53176.1"/>
    <property type="molecule type" value="Genomic_DNA"/>
</dbReference>
<evidence type="ECO:0000313" key="1">
    <source>
        <dbReference type="EMBL" id="AFL53176.1"/>
    </source>
</evidence>
<evidence type="ECO:0000313" key="2">
    <source>
        <dbReference type="Proteomes" id="UP000006180"/>
    </source>
</evidence>
<sequence>MKRSRTTGSPIAPAAPRAKLPLAISGVGFDETLRNAICGAAHILSGSVAPQ</sequence>
<dbReference type="AlphaFoldDB" id="I3XBC0"/>
<reference evidence="1 2" key="1">
    <citation type="journal article" date="2012" name="J. Bacteriol.">
        <title>Complete genome sequence of the broad-host-range strain Sinorhizobium fredii USDA257.</title>
        <authorList>
            <person name="Schuldes J."/>
            <person name="Rodriguez Orbegoso M."/>
            <person name="Schmeisser C."/>
            <person name="Krishnan H.B."/>
            <person name="Daniel R."/>
            <person name="Streit W.R."/>
        </authorList>
    </citation>
    <scope>NUCLEOTIDE SEQUENCE [LARGE SCALE GENOMIC DNA]</scope>
    <source>
        <strain evidence="1 2">USDA 257</strain>
    </source>
</reference>
<gene>
    <name evidence="1" type="ORF">USDA257_c46390</name>
</gene>
<dbReference type="KEGG" id="sfd:USDA257_c46390"/>
<dbReference type="Proteomes" id="UP000006180">
    <property type="component" value="Chromosome"/>
</dbReference>
<organism evidence="1 2">
    <name type="scientific">Sinorhizobium fredii (strain USDA 257)</name>
    <dbReference type="NCBI Taxonomy" id="1185652"/>
    <lineage>
        <taxon>Bacteria</taxon>
        <taxon>Pseudomonadati</taxon>
        <taxon>Pseudomonadota</taxon>
        <taxon>Alphaproteobacteria</taxon>
        <taxon>Hyphomicrobiales</taxon>
        <taxon>Rhizobiaceae</taxon>
        <taxon>Sinorhizobium/Ensifer group</taxon>
        <taxon>Sinorhizobium</taxon>
    </lineage>
</organism>